<evidence type="ECO:0000256" key="3">
    <source>
        <dbReference type="SAM" id="SignalP"/>
    </source>
</evidence>
<dbReference type="Proteomes" id="UP001165063">
    <property type="component" value="Unassembled WGS sequence"/>
</dbReference>
<evidence type="ECO:0000313" key="5">
    <source>
        <dbReference type="Proteomes" id="UP001165063"/>
    </source>
</evidence>
<accession>A0A9W6Z4U0</accession>
<comment type="caution">
    <text evidence="4">The sequence shown here is derived from an EMBL/GenBank/DDBJ whole genome shotgun (WGS) entry which is preliminary data.</text>
</comment>
<keyword evidence="2" id="KW-0472">Membrane</keyword>
<name>A0A9W6Z4U0_AMBMO</name>
<keyword evidence="5" id="KW-1185">Reference proteome</keyword>
<keyword evidence="2" id="KW-1133">Transmembrane helix</keyword>
<feature type="signal peptide" evidence="3">
    <location>
        <begin position="1"/>
        <end position="16"/>
    </location>
</feature>
<feature type="region of interest" description="Disordered" evidence="1">
    <location>
        <begin position="249"/>
        <end position="276"/>
    </location>
</feature>
<feature type="compositionally biased region" description="Polar residues" evidence="1">
    <location>
        <begin position="249"/>
        <end position="259"/>
    </location>
</feature>
<feature type="chain" id="PRO_5040789904" evidence="3">
    <location>
        <begin position="17"/>
        <end position="413"/>
    </location>
</feature>
<proteinExistence type="predicted"/>
<feature type="transmembrane region" description="Helical" evidence="2">
    <location>
        <begin position="392"/>
        <end position="411"/>
    </location>
</feature>
<evidence type="ECO:0000256" key="2">
    <source>
        <dbReference type="SAM" id="Phobius"/>
    </source>
</evidence>
<keyword evidence="2" id="KW-0812">Transmembrane</keyword>
<dbReference type="OrthoDB" id="8962799at2759"/>
<evidence type="ECO:0000256" key="1">
    <source>
        <dbReference type="SAM" id="MobiDB-lite"/>
    </source>
</evidence>
<gene>
    <name evidence="4" type="ORF">Amon01_000742300</name>
</gene>
<evidence type="ECO:0000313" key="4">
    <source>
        <dbReference type="EMBL" id="GMG53603.1"/>
    </source>
</evidence>
<sequence>MAPIPSLLTSLLVSSAFVCTRTSIDQKDERVVTTCNEGPTSTFTSTLDPDLSITSSIISISTSTSSPSSSIVADTPSLTVVAYSYTPTTVGVKTPNSLIVARDEGAFDEDAWINEAFDEDAWINDAFNEDAWINDAFNEDAWIDDAFNEDAWIEDAFNEDAWINDAFNEDAWINDAFDEDAWINDASEEDSWNAWMNESYEDDDSADVENHDDSESVAIEVTELADEADIVAGVDANENLWNTSGAESWTQDVTATETTSEIDEVPSGTDQETEMTNAKYSAETTVSDAIADNDEGNNEVDNEVEANKGEDYKHNVEPKFSFLRKLLRAKKAYSTPTTLSTVDVASTNTSTDTNTKNNTNLLSDSEEAYIINAYNQSRMRDAPEHKKKETSGVLSCVIFLVVVFCVLFPTLEK</sequence>
<dbReference type="EMBL" id="BSXU01005434">
    <property type="protein sequence ID" value="GMG53603.1"/>
    <property type="molecule type" value="Genomic_DNA"/>
</dbReference>
<reference evidence="4" key="1">
    <citation type="submission" date="2023-04" db="EMBL/GenBank/DDBJ databases">
        <title>Ambrosiozyma monospora NBRC 1965.</title>
        <authorList>
            <person name="Ichikawa N."/>
            <person name="Sato H."/>
            <person name="Tonouchi N."/>
        </authorList>
    </citation>
    <scope>NUCLEOTIDE SEQUENCE</scope>
    <source>
        <strain evidence="4">NBRC 1965</strain>
    </source>
</reference>
<organism evidence="4 5">
    <name type="scientific">Ambrosiozyma monospora</name>
    <name type="common">Yeast</name>
    <name type="synonym">Endomycopsis monosporus</name>
    <dbReference type="NCBI Taxonomy" id="43982"/>
    <lineage>
        <taxon>Eukaryota</taxon>
        <taxon>Fungi</taxon>
        <taxon>Dikarya</taxon>
        <taxon>Ascomycota</taxon>
        <taxon>Saccharomycotina</taxon>
        <taxon>Pichiomycetes</taxon>
        <taxon>Pichiales</taxon>
        <taxon>Pichiaceae</taxon>
        <taxon>Ambrosiozyma</taxon>
    </lineage>
</organism>
<protein>
    <submittedName>
        <fullName evidence="4">Unnamed protein product</fullName>
    </submittedName>
</protein>
<dbReference type="AlphaFoldDB" id="A0A9W6Z4U0"/>
<keyword evidence="3" id="KW-0732">Signal</keyword>